<dbReference type="NCBIfam" id="NF007956">
    <property type="entry name" value="PRK10675.1"/>
    <property type="match status" value="1"/>
</dbReference>
<gene>
    <name evidence="11" type="ORF">HMPREF9726_00524</name>
</gene>
<comment type="cofactor">
    <cofactor evidence="2 9">
        <name>NAD(+)</name>
        <dbReference type="ChEBI" id="CHEBI:57540"/>
    </cofactor>
</comment>
<dbReference type="SUPFAM" id="SSF51735">
    <property type="entry name" value="NAD(P)-binding Rossmann-fold domains"/>
    <property type="match status" value="1"/>
</dbReference>
<feature type="domain" description="NAD(P)-binding" evidence="10">
    <location>
        <begin position="19"/>
        <end position="339"/>
    </location>
</feature>
<dbReference type="Proteomes" id="UP000011705">
    <property type="component" value="Chromosome"/>
</dbReference>
<dbReference type="CDD" id="cd05247">
    <property type="entry name" value="UDP_G4E_1_SDR_e"/>
    <property type="match status" value="1"/>
</dbReference>
<dbReference type="Pfam" id="PF16363">
    <property type="entry name" value="GDP_Man_Dehyd"/>
    <property type="match status" value="1"/>
</dbReference>
<comment type="similarity">
    <text evidence="4 9">Belongs to the NAD(P)-dependent epimerase/dehydratase family.</text>
</comment>
<dbReference type="NCBIfam" id="TIGR01179">
    <property type="entry name" value="galE"/>
    <property type="match status" value="1"/>
</dbReference>
<dbReference type="PANTHER" id="PTHR43725">
    <property type="entry name" value="UDP-GLUCOSE 4-EPIMERASE"/>
    <property type="match status" value="1"/>
</dbReference>
<dbReference type="GO" id="GO:0005829">
    <property type="term" value="C:cytosol"/>
    <property type="evidence" value="ECO:0007669"/>
    <property type="project" value="TreeGrafter"/>
</dbReference>
<comment type="pathway">
    <text evidence="3 9">Carbohydrate metabolism; galactose metabolism.</text>
</comment>
<sequence length="352" mass="38691">MFECVSLIFRGVKLIKRVLVTGGAGFIGSHIVADLCEKGYEPIILDDFSNSSPKIIPVLEKICSKKLELVQIDIKDKEKLFNFFKSASVDAVIHLAAYKAVGESVEKPLKYYENNISGLVNLLLAMQENKVKNFIFSSSATVYGDAKVVPIPENSPISAANPYGRTKLMSEEILKDTAFSDKDMSIIALRYFNPIGAHKSADIGELPSGIPNNLFPYIAQVALGKLPHLNVFGNDYDTPDGTCIRDYIHILDLASGHTAALEKIASGFKGFDVYNLGTGIGYSVLDIVNAFKKASGIDLPVKMAARRAGDVPRSCANPDKANKELNWKAKYNLEEMCKDGWAWYKKHPEGFV</sequence>
<dbReference type="Gene3D" id="3.40.50.720">
    <property type="entry name" value="NAD(P)-binding Rossmann-like Domain"/>
    <property type="match status" value="1"/>
</dbReference>
<dbReference type="InterPro" id="IPR036291">
    <property type="entry name" value="NAD(P)-bd_dom_sf"/>
</dbReference>
<evidence type="ECO:0000256" key="4">
    <source>
        <dbReference type="ARBA" id="ARBA00007637"/>
    </source>
</evidence>
<comment type="subunit">
    <text evidence="9">Homodimer.</text>
</comment>
<accession>A0A0E2EJM8</accession>
<evidence type="ECO:0000256" key="2">
    <source>
        <dbReference type="ARBA" id="ARBA00001911"/>
    </source>
</evidence>
<dbReference type="PANTHER" id="PTHR43725:SF47">
    <property type="entry name" value="UDP-GLUCOSE 4-EPIMERASE"/>
    <property type="match status" value="1"/>
</dbReference>
<dbReference type="InterPro" id="IPR016040">
    <property type="entry name" value="NAD(P)-bd_dom"/>
</dbReference>
<evidence type="ECO:0000256" key="1">
    <source>
        <dbReference type="ARBA" id="ARBA00000083"/>
    </source>
</evidence>
<dbReference type="Gene3D" id="3.90.25.10">
    <property type="entry name" value="UDP-galactose 4-epimerase, domain 1"/>
    <property type="match status" value="1"/>
</dbReference>
<evidence type="ECO:0000256" key="3">
    <source>
        <dbReference type="ARBA" id="ARBA00004947"/>
    </source>
</evidence>
<organism evidence="11">
    <name type="scientific">Treponema denticola H-22</name>
    <dbReference type="NCBI Taxonomy" id="999432"/>
    <lineage>
        <taxon>Bacteria</taxon>
        <taxon>Pseudomonadati</taxon>
        <taxon>Spirochaetota</taxon>
        <taxon>Spirochaetia</taxon>
        <taxon>Spirochaetales</taxon>
        <taxon>Treponemataceae</taxon>
        <taxon>Treponema</taxon>
    </lineage>
</organism>
<comment type="catalytic activity">
    <reaction evidence="1 9">
        <text>UDP-alpha-D-glucose = UDP-alpha-D-galactose</text>
        <dbReference type="Rhea" id="RHEA:22168"/>
        <dbReference type="ChEBI" id="CHEBI:58885"/>
        <dbReference type="ChEBI" id="CHEBI:66914"/>
        <dbReference type="EC" id="5.1.3.2"/>
    </reaction>
</comment>
<keyword evidence="7 9" id="KW-0520">NAD</keyword>
<keyword evidence="9" id="KW-0119">Carbohydrate metabolism</keyword>
<evidence type="ECO:0000256" key="8">
    <source>
        <dbReference type="ARBA" id="ARBA00023235"/>
    </source>
</evidence>
<proteinExistence type="inferred from homology"/>
<dbReference type="UniPathway" id="UPA00214"/>
<evidence type="ECO:0000256" key="6">
    <source>
        <dbReference type="ARBA" id="ARBA00018569"/>
    </source>
</evidence>
<dbReference type="EC" id="5.1.3.2" evidence="5 9"/>
<evidence type="ECO:0000256" key="7">
    <source>
        <dbReference type="ARBA" id="ARBA00023027"/>
    </source>
</evidence>
<protein>
    <recommendedName>
        <fullName evidence="6 9">UDP-glucose 4-epimerase</fullName>
        <ecNumber evidence="5 9">5.1.3.2</ecNumber>
    </recommendedName>
</protein>
<evidence type="ECO:0000313" key="11">
    <source>
        <dbReference type="EMBL" id="EMB35383.1"/>
    </source>
</evidence>
<evidence type="ECO:0000256" key="9">
    <source>
        <dbReference type="RuleBase" id="RU366046"/>
    </source>
</evidence>
<dbReference type="AlphaFoldDB" id="A0A0E2EJM8"/>
<evidence type="ECO:0000256" key="5">
    <source>
        <dbReference type="ARBA" id="ARBA00013189"/>
    </source>
</evidence>
<dbReference type="EMBL" id="AGDV01000004">
    <property type="protein sequence ID" value="EMB35383.1"/>
    <property type="molecule type" value="Genomic_DNA"/>
</dbReference>
<dbReference type="HOGENOM" id="CLU_007383_1_10_12"/>
<dbReference type="PATRIC" id="fig|999432.5.peg.541"/>
<dbReference type="GO" id="GO:0006012">
    <property type="term" value="P:galactose metabolic process"/>
    <property type="evidence" value="ECO:0007669"/>
    <property type="project" value="UniProtKB-UniPathway"/>
</dbReference>
<evidence type="ECO:0000259" key="10">
    <source>
        <dbReference type="Pfam" id="PF16363"/>
    </source>
</evidence>
<keyword evidence="8 9" id="KW-0413">Isomerase</keyword>
<name>A0A0E2EJM8_TREDN</name>
<reference evidence="11" key="1">
    <citation type="submission" date="2012-01" db="EMBL/GenBank/DDBJ databases">
        <title>The Genome Sequence of Treponema denticola H-22.</title>
        <authorList>
            <consortium name="The Broad Institute Genome Sequencing Platform"/>
            <person name="Earl A."/>
            <person name="Ward D."/>
            <person name="Feldgarden M."/>
            <person name="Gevers D."/>
            <person name="Blanton J.M."/>
            <person name="Fenno C.J."/>
            <person name="Baranova O.V."/>
            <person name="Mathney J."/>
            <person name="Dewhirst F.E."/>
            <person name="Izard J."/>
            <person name="Young S.K."/>
            <person name="Zeng Q."/>
            <person name="Gargeya S."/>
            <person name="Fitzgerald M."/>
            <person name="Haas B."/>
            <person name="Abouelleil A."/>
            <person name="Alvarado L."/>
            <person name="Arachchi H.M."/>
            <person name="Berlin A."/>
            <person name="Chapman S.B."/>
            <person name="Gearin G."/>
            <person name="Goldberg J."/>
            <person name="Griggs A."/>
            <person name="Gujja S."/>
            <person name="Hansen M."/>
            <person name="Heiman D."/>
            <person name="Howarth C."/>
            <person name="Larimer J."/>
            <person name="Lui A."/>
            <person name="MacDonald P.J.P."/>
            <person name="McCowen C."/>
            <person name="Montmayeur A."/>
            <person name="Murphy C."/>
            <person name="Neiman D."/>
            <person name="Pearson M."/>
            <person name="Priest M."/>
            <person name="Roberts A."/>
            <person name="Saif S."/>
            <person name="Shea T."/>
            <person name="Sisk P."/>
            <person name="Stolte C."/>
            <person name="Sykes S."/>
            <person name="Wortman J."/>
            <person name="Nusbaum C."/>
            <person name="Birren B."/>
        </authorList>
    </citation>
    <scope>NUCLEOTIDE SEQUENCE [LARGE SCALE GENOMIC DNA]</scope>
    <source>
        <strain evidence="11">H-22</strain>
    </source>
</reference>
<dbReference type="InterPro" id="IPR005886">
    <property type="entry name" value="UDP_G4E"/>
</dbReference>
<dbReference type="GO" id="GO:0003978">
    <property type="term" value="F:UDP-glucose 4-epimerase activity"/>
    <property type="evidence" value="ECO:0007669"/>
    <property type="project" value="UniProtKB-UniRule"/>
</dbReference>
<comment type="caution">
    <text evidence="11">The sequence shown here is derived from an EMBL/GenBank/DDBJ whole genome shotgun (WGS) entry which is preliminary data.</text>
</comment>